<dbReference type="PANTHER" id="PTHR10408:SF8">
    <property type="entry name" value="O-ACYLTRANSFERASE"/>
    <property type="match status" value="1"/>
</dbReference>
<dbReference type="InterPro" id="IPR014371">
    <property type="entry name" value="Oat_ACAT_DAG_ARE"/>
</dbReference>
<reference evidence="10 11" key="2">
    <citation type="submission" date="2018-11" db="EMBL/GenBank/DDBJ databases">
        <authorList>
            <consortium name="Pathogen Informatics"/>
        </authorList>
    </citation>
    <scope>NUCLEOTIDE SEQUENCE [LARGE SCALE GENOMIC DNA]</scope>
</reference>
<gene>
    <name evidence="10" type="ORF">SBAD_LOCUS7323</name>
</gene>
<evidence type="ECO:0000256" key="1">
    <source>
        <dbReference type="ARBA" id="ARBA00004477"/>
    </source>
</evidence>
<feature type="transmembrane region" description="Helical" evidence="9">
    <location>
        <begin position="20"/>
        <end position="38"/>
    </location>
</feature>
<evidence type="ECO:0000313" key="11">
    <source>
        <dbReference type="Proteomes" id="UP000270296"/>
    </source>
</evidence>
<dbReference type="InterPro" id="IPR004299">
    <property type="entry name" value="MBOAT_fam"/>
</dbReference>
<keyword evidence="11" id="KW-1185">Reference proteome</keyword>
<accession>A0A183IUM6</accession>
<evidence type="ECO:0000256" key="9">
    <source>
        <dbReference type="SAM" id="Phobius"/>
    </source>
</evidence>
<dbReference type="Pfam" id="PF03062">
    <property type="entry name" value="MBOAT"/>
    <property type="match status" value="1"/>
</dbReference>
<comment type="subcellular location">
    <subcellularLocation>
        <location evidence="1">Endoplasmic reticulum membrane</location>
        <topology evidence="1">Multi-pass membrane protein</topology>
    </subcellularLocation>
</comment>
<keyword evidence="8" id="KW-0012">Acyltransferase</keyword>
<evidence type="ECO:0000256" key="2">
    <source>
        <dbReference type="ARBA" id="ARBA00009010"/>
    </source>
</evidence>
<comment type="similarity">
    <text evidence="2">Belongs to the membrane-bound acyltransferase family. Sterol o-acyltransferase subfamily.</text>
</comment>
<organism evidence="12">
    <name type="scientific">Soboliphyme baturini</name>
    <dbReference type="NCBI Taxonomy" id="241478"/>
    <lineage>
        <taxon>Eukaryota</taxon>
        <taxon>Metazoa</taxon>
        <taxon>Ecdysozoa</taxon>
        <taxon>Nematoda</taxon>
        <taxon>Enoplea</taxon>
        <taxon>Dorylaimia</taxon>
        <taxon>Dioctophymatida</taxon>
        <taxon>Dioctophymatoidea</taxon>
        <taxon>Soboliphymatidae</taxon>
        <taxon>Soboliphyme</taxon>
    </lineage>
</organism>
<feature type="transmembrane region" description="Helical" evidence="9">
    <location>
        <begin position="76"/>
        <end position="98"/>
    </location>
</feature>
<dbReference type="OrthoDB" id="10039049at2759"/>
<dbReference type="PANTHER" id="PTHR10408">
    <property type="entry name" value="STEROL O-ACYLTRANSFERASE"/>
    <property type="match status" value="1"/>
</dbReference>
<sequence>MLRFGDRLFYKDWWNATDMSTYYRTWNIVVYEWLYTYVYRDMYPLCGKKCRTLAITMVFFLSAVVHEYILTVAFRFFYPVLFLQFFLAAGPVGLMSVLRSTKERFWNVLLWCCILFGTGMLMCFYSCEWYARQNCPPVYNGALDVFVPRSWTCQTGSAHVNDGRLYHG</sequence>
<dbReference type="GO" id="GO:0008374">
    <property type="term" value="F:O-acyltransferase activity"/>
    <property type="evidence" value="ECO:0007669"/>
    <property type="project" value="InterPro"/>
</dbReference>
<dbReference type="AlphaFoldDB" id="A0A183IUM6"/>
<evidence type="ECO:0000256" key="5">
    <source>
        <dbReference type="ARBA" id="ARBA00022824"/>
    </source>
</evidence>
<dbReference type="Proteomes" id="UP000270296">
    <property type="component" value="Unassembled WGS sequence"/>
</dbReference>
<reference evidence="12" key="1">
    <citation type="submission" date="2016-06" db="UniProtKB">
        <authorList>
            <consortium name="WormBaseParasite"/>
        </authorList>
    </citation>
    <scope>IDENTIFICATION</scope>
</reference>
<keyword evidence="6 9" id="KW-1133">Transmembrane helix</keyword>
<protein>
    <submittedName>
        <fullName evidence="12">O-acyltransferase</fullName>
    </submittedName>
</protein>
<proteinExistence type="inferred from homology"/>
<feature type="transmembrane region" description="Helical" evidence="9">
    <location>
        <begin position="50"/>
        <end position="70"/>
    </location>
</feature>
<keyword evidence="7 9" id="KW-0472">Membrane</keyword>
<keyword evidence="5" id="KW-0256">Endoplasmic reticulum</keyword>
<evidence type="ECO:0000256" key="7">
    <source>
        <dbReference type="ARBA" id="ARBA00023136"/>
    </source>
</evidence>
<keyword evidence="4 9" id="KW-0812">Transmembrane</keyword>
<evidence type="ECO:0000256" key="4">
    <source>
        <dbReference type="ARBA" id="ARBA00022692"/>
    </source>
</evidence>
<evidence type="ECO:0000256" key="8">
    <source>
        <dbReference type="ARBA" id="ARBA00023315"/>
    </source>
</evidence>
<evidence type="ECO:0000313" key="10">
    <source>
        <dbReference type="EMBL" id="VDP12710.1"/>
    </source>
</evidence>
<evidence type="ECO:0000313" key="12">
    <source>
        <dbReference type="WBParaSite" id="SBAD_0000759701-mRNA-1"/>
    </source>
</evidence>
<dbReference type="GO" id="GO:0008203">
    <property type="term" value="P:cholesterol metabolic process"/>
    <property type="evidence" value="ECO:0007669"/>
    <property type="project" value="TreeGrafter"/>
</dbReference>
<dbReference type="GO" id="GO:0005789">
    <property type="term" value="C:endoplasmic reticulum membrane"/>
    <property type="evidence" value="ECO:0007669"/>
    <property type="project" value="UniProtKB-SubCell"/>
</dbReference>
<keyword evidence="3" id="KW-0808">Transferase</keyword>
<evidence type="ECO:0000256" key="3">
    <source>
        <dbReference type="ARBA" id="ARBA00022679"/>
    </source>
</evidence>
<evidence type="ECO:0000256" key="6">
    <source>
        <dbReference type="ARBA" id="ARBA00022989"/>
    </source>
</evidence>
<dbReference type="EMBL" id="UZAM01010527">
    <property type="protein sequence ID" value="VDP12710.1"/>
    <property type="molecule type" value="Genomic_DNA"/>
</dbReference>
<dbReference type="WBParaSite" id="SBAD_0000759701-mRNA-1">
    <property type="protein sequence ID" value="SBAD_0000759701-mRNA-1"/>
    <property type="gene ID" value="SBAD_0000759701"/>
</dbReference>
<name>A0A183IUM6_9BILA</name>
<feature type="transmembrane region" description="Helical" evidence="9">
    <location>
        <begin position="105"/>
        <end position="131"/>
    </location>
</feature>